<keyword evidence="4" id="KW-0808">Transferase</keyword>
<dbReference type="PANTHER" id="PTHR42878:SF7">
    <property type="entry name" value="SENSOR HISTIDINE KINASE GLRK"/>
    <property type="match status" value="1"/>
</dbReference>
<evidence type="ECO:0000313" key="11">
    <source>
        <dbReference type="EMBL" id="AHG93326.1"/>
    </source>
</evidence>
<dbReference type="Pfam" id="PF02518">
    <property type="entry name" value="HATPase_c"/>
    <property type="match status" value="1"/>
</dbReference>
<dbReference type="InterPro" id="IPR050351">
    <property type="entry name" value="BphY/WalK/GraS-like"/>
</dbReference>
<evidence type="ECO:0000256" key="9">
    <source>
        <dbReference type="SAM" id="Phobius"/>
    </source>
</evidence>
<keyword evidence="5" id="KW-0547">Nucleotide-binding</keyword>
<dbReference type="InterPro" id="IPR036890">
    <property type="entry name" value="HATPase_C_sf"/>
</dbReference>
<keyword evidence="7 11" id="KW-0067">ATP-binding</keyword>
<organism evidence="11 12">
    <name type="scientific">Gemmatirosa kalamazoonensis</name>
    <dbReference type="NCBI Taxonomy" id="861299"/>
    <lineage>
        <taxon>Bacteria</taxon>
        <taxon>Pseudomonadati</taxon>
        <taxon>Gemmatimonadota</taxon>
        <taxon>Gemmatimonadia</taxon>
        <taxon>Gemmatimonadales</taxon>
        <taxon>Gemmatimonadaceae</taxon>
        <taxon>Gemmatirosa</taxon>
    </lineage>
</organism>
<keyword evidence="9" id="KW-0472">Membrane</keyword>
<dbReference type="InParanoid" id="W0RRK7"/>
<evidence type="ECO:0000256" key="3">
    <source>
        <dbReference type="ARBA" id="ARBA00022553"/>
    </source>
</evidence>
<gene>
    <name evidence="11" type="ORF">J421_5791</name>
</gene>
<dbReference type="SUPFAM" id="SSF55874">
    <property type="entry name" value="ATPase domain of HSP90 chaperone/DNA topoisomerase II/histidine kinase"/>
    <property type="match status" value="1"/>
</dbReference>
<dbReference type="PANTHER" id="PTHR42878">
    <property type="entry name" value="TWO-COMPONENT HISTIDINE KINASE"/>
    <property type="match status" value="1"/>
</dbReference>
<dbReference type="GO" id="GO:0005524">
    <property type="term" value="F:ATP binding"/>
    <property type="evidence" value="ECO:0007669"/>
    <property type="project" value="UniProtKB-KW"/>
</dbReference>
<evidence type="ECO:0000256" key="2">
    <source>
        <dbReference type="ARBA" id="ARBA00012438"/>
    </source>
</evidence>
<evidence type="ECO:0000313" key="12">
    <source>
        <dbReference type="Proteomes" id="UP000019151"/>
    </source>
</evidence>
<dbReference type="GO" id="GO:0030295">
    <property type="term" value="F:protein kinase activator activity"/>
    <property type="evidence" value="ECO:0007669"/>
    <property type="project" value="TreeGrafter"/>
</dbReference>
<accession>W0RRK7</accession>
<comment type="catalytic activity">
    <reaction evidence="1">
        <text>ATP + protein L-histidine = ADP + protein N-phospho-L-histidine.</text>
        <dbReference type="EC" id="2.7.13.3"/>
    </reaction>
</comment>
<name>W0RRK7_9BACT</name>
<dbReference type="eggNOG" id="COG2205">
    <property type="taxonomic scope" value="Bacteria"/>
</dbReference>
<dbReference type="InterPro" id="IPR036097">
    <property type="entry name" value="HisK_dim/P_sf"/>
</dbReference>
<dbReference type="SUPFAM" id="SSF47384">
    <property type="entry name" value="Homodimeric domain of signal transducing histidine kinase"/>
    <property type="match status" value="1"/>
</dbReference>
<keyword evidence="9" id="KW-1133">Transmembrane helix</keyword>
<dbReference type="Pfam" id="PF00512">
    <property type="entry name" value="HisKA"/>
    <property type="match status" value="1"/>
</dbReference>
<evidence type="ECO:0000256" key="5">
    <source>
        <dbReference type="ARBA" id="ARBA00022741"/>
    </source>
</evidence>
<dbReference type="HOGENOM" id="CLU_466737_0_0_0"/>
<geneLocation type="plasmid" evidence="11 12">
    <name>2</name>
</geneLocation>
<dbReference type="PROSITE" id="PS50109">
    <property type="entry name" value="HIS_KIN"/>
    <property type="match status" value="1"/>
</dbReference>
<evidence type="ECO:0000256" key="1">
    <source>
        <dbReference type="ARBA" id="ARBA00000085"/>
    </source>
</evidence>
<evidence type="ECO:0000259" key="10">
    <source>
        <dbReference type="PROSITE" id="PS50109"/>
    </source>
</evidence>
<feature type="domain" description="Histidine kinase" evidence="10">
    <location>
        <begin position="358"/>
        <end position="575"/>
    </location>
</feature>
<keyword evidence="8" id="KW-0902">Two-component regulatory system</keyword>
<proteinExistence type="predicted"/>
<sequence>MLHNVIVHLSHTLRTRRSGRSLYVACALLGSVVLVAIAVLDGLWGRRLLARETRRALEDDAAVIARGVATGVQYAGFDALAAPFELVLDDLRPEPARLPSLADFARLARRAWWNGDSVAPPVPTRVAVARLDAATGRFEFLPAGTSPAEDSAAAREVQDVLRRATAAGTDRAGPRRDDRAVQLWVRAGGSGPLFRGVAHAAHVPTSRAPIWYAALAYRPDFYRMLVPDVLATIPVLPATYAGPEWDVNRPFAVDSTLVAIRVVDRETNVPLYTRPARWPARYAVEGVVDNRRGDHGVRIEVRLAERLAAQLVTAAPERAHDALPWLLLAVAAGLALSSLWMLRIEHRVAQQQISFLAQLSHELRTPLTRLRLHADMLRLGRARSAEQRERVTGVIERATRDLTALVENVLTLTRAELPDWRINRTPQRLDALVADAVRDFEPQALARDACIEVTRLDPCGAECDATLVRQVVTNLLDNAVKYGPTGQRIRVSLEVLGTTAAIRVCDEGPGIAPADRERIWHLYTRLGDGQRRASGSGLGLGVVRAIVAQHGGTVATEDGADACGACLVVALPIVEVEGAAPAASEREPAPVPDASAS</sequence>
<dbReference type="GO" id="GO:0000155">
    <property type="term" value="F:phosphorelay sensor kinase activity"/>
    <property type="evidence" value="ECO:0007669"/>
    <property type="project" value="InterPro"/>
</dbReference>
<dbReference type="Proteomes" id="UP000019151">
    <property type="component" value="Plasmid 2"/>
</dbReference>
<keyword evidence="12" id="KW-1185">Reference proteome</keyword>
<keyword evidence="3" id="KW-0597">Phosphoprotein</keyword>
<dbReference type="EC" id="2.7.13.3" evidence="2"/>
<dbReference type="InterPro" id="IPR005467">
    <property type="entry name" value="His_kinase_dom"/>
</dbReference>
<keyword evidence="11" id="KW-0614">Plasmid</keyword>
<protein>
    <recommendedName>
        <fullName evidence="2">histidine kinase</fullName>
        <ecNumber evidence="2">2.7.13.3</ecNumber>
    </recommendedName>
</protein>
<evidence type="ECO:0000256" key="8">
    <source>
        <dbReference type="ARBA" id="ARBA00023012"/>
    </source>
</evidence>
<dbReference type="SMART" id="SM00388">
    <property type="entry name" value="HisKA"/>
    <property type="match status" value="1"/>
</dbReference>
<dbReference type="InterPro" id="IPR003594">
    <property type="entry name" value="HATPase_dom"/>
</dbReference>
<keyword evidence="6" id="KW-0418">Kinase</keyword>
<evidence type="ECO:0000256" key="4">
    <source>
        <dbReference type="ARBA" id="ARBA00022679"/>
    </source>
</evidence>
<dbReference type="Gene3D" id="1.10.287.130">
    <property type="match status" value="1"/>
</dbReference>
<evidence type="ECO:0000256" key="7">
    <source>
        <dbReference type="ARBA" id="ARBA00022840"/>
    </source>
</evidence>
<evidence type="ECO:0000256" key="6">
    <source>
        <dbReference type="ARBA" id="ARBA00022777"/>
    </source>
</evidence>
<dbReference type="InterPro" id="IPR004358">
    <property type="entry name" value="Sig_transdc_His_kin-like_C"/>
</dbReference>
<reference evidence="11 12" key="1">
    <citation type="journal article" date="2014" name="Genome Announc.">
        <title>Genome Sequence and Methylome of Soil Bacterium Gemmatirosa kalamazoonensis KBS708T, a Member of the Rarely Cultivated Gemmatimonadetes Phylum.</title>
        <authorList>
            <person name="Debruyn J.M."/>
            <person name="Radosevich M."/>
            <person name="Wommack K.E."/>
            <person name="Polson S.W."/>
            <person name="Hauser L.J."/>
            <person name="Fawaz M.N."/>
            <person name="Korlach J."/>
            <person name="Tsai Y.C."/>
        </authorList>
    </citation>
    <scope>NUCLEOTIDE SEQUENCE [LARGE SCALE GENOMIC DNA]</scope>
    <source>
        <strain evidence="11 12">KBS708</strain>
        <plasmid evidence="12">Plasmid 2</plasmid>
    </source>
</reference>
<dbReference type="CDD" id="cd00082">
    <property type="entry name" value="HisKA"/>
    <property type="match status" value="1"/>
</dbReference>
<dbReference type="CDD" id="cd00075">
    <property type="entry name" value="HATPase"/>
    <property type="match status" value="1"/>
</dbReference>
<feature type="transmembrane region" description="Helical" evidence="9">
    <location>
        <begin position="21"/>
        <end position="44"/>
    </location>
</feature>
<dbReference type="KEGG" id="gba:J421_5791"/>
<dbReference type="PRINTS" id="PR00344">
    <property type="entry name" value="BCTRLSENSOR"/>
</dbReference>
<keyword evidence="9" id="KW-0812">Transmembrane</keyword>
<dbReference type="SMART" id="SM00387">
    <property type="entry name" value="HATPase_c"/>
    <property type="match status" value="1"/>
</dbReference>
<dbReference type="EMBL" id="CP007130">
    <property type="protein sequence ID" value="AHG93326.1"/>
    <property type="molecule type" value="Genomic_DNA"/>
</dbReference>
<dbReference type="GO" id="GO:0000156">
    <property type="term" value="F:phosphorelay response regulator activity"/>
    <property type="evidence" value="ECO:0007669"/>
    <property type="project" value="TreeGrafter"/>
</dbReference>
<dbReference type="InterPro" id="IPR003661">
    <property type="entry name" value="HisK_dim/P_dom"/>
</dbReference>
<dbReference type="GO" id="GO:0007234">
    <property type="term" value="P:osmosensory signaling via phosphorelay pathway"/>
    <property type="evidence" value="ECO:0007669"/>
    <property type="project" value="TreeGrafter"/>
</dbReference>
<dbReference type="Gene3D" id="3.30.565.10">
    <property type="entry name" value="Histidine kinase-like ATPase, C-terminal domain"/>
    <property type="match status" value="1"/>
</dbReference>
<dbReference type="AlphaFoldDB" id="W0RRK7"/>